<name>A0A7G5BW96_9BACL</name>
<feature type="signal peptide" evidence="1">
    <location>
        <begin position="1"/>
        <end position="23"/>
    </location>
</feature>
<protein>
    <submittedName>
        <fullName evidence="2">Uncharacterized protein</fullName>
    </submittedName>
</protein>
<reference evidence="2 3" key="1">
    <citation type="submission" date="2019-07" db="EMBL/GenBank/DDBJ databases">
        <authorList>
            <person name="Kim J.K."/>
            <person name="Cheong H.-M."/>
            <person name="Choi Y."/>
            <person name="Hwang K.J."/>
            <person name="Lee S."/>
            <person name="Choi C."/>
        </authorList>
    </citation>
    <scope>NUCLEOTIDE SEQUENCE [LARGE SCALE GENOMIC DNA]</scope>
    <source>
        <strain evidence="2 3">KS 22</strain>
    </source>
</reference>
<evidence type="ECO:0000256" key="1">
    <source>
        <dbReference type="SAM" id="SignalP"/>
    </source>
</evidence>
<dbReference type="AlphaFoldDB" id="A0A7G5BW96"/>
<dbReference type="EMBL" id="CP041969">
    <property type="protein sequence ID" value="QMV41230.1"/>
    <property type="molecule type" value="Genomic_DNA"/>
</dbReference>
<keyword evidence="1" id="KW-0732">Signal</keyword>
<dbReference type="KEGG" id="cchl:FPL14_08505"/>
<evidence type="ECO:0000313" key="2">
    <source>
        <dbReference type="EMBL" id="QMV41230.1"/>
    </source>
</evidence>
<sequence>MKKAISVLLLFVLALANGSSVFAANSNAPSKAQLAVISKYLTAVETGDLTLIKKILHPSIKVTSSSIEAFEGIKDFIVDNDGYLKHFNLNITKYGAATKSLGQGFKLKGYLLTATPEGFTVADYTVYVYLLNSKGVVKFVTEKTGDSKRIEDADSLPDKVQTKLNALLTDRYGEDYFDNLAAEDDSGLDLDDSSAASGDYFTTQDLIDLFMLEYEDLKLSNGKFVNNKSHFSQIVISESNATKVTFKFKNTGTSDLNVTAEGSGDDEVRVNAGDTKEITFESDPEDSHLFIIRFDKIYDTPKSSDGDIGFTLSELKVYPGSNA</sequence>
<dbReference type="Proteomes" id="UP000515679">
    <property type="component" value="Chromosome"/>
</dbReference>
<accession>A0A7G5BW96</accession>
<organism evidence="2 3">
    <name type="scientific">Cohnella cholangitidis</name>
    <dbReference type="NCBI Taxonomy" id="2598458"/>
    <lineage>
        <taxon>Bacteria</taxon>
        <taxon>Bacillati</taxon>
        <taxon>Bacillota</taxon>
        <taxon>Bacilli</taxon>
        <taxon>Bacillales</taxon>
        <taxon>Paenibacillaceae</taxon>
        <taxon>Cohnella</taxon>
    </lineage>
</organism>
<dbReference type="RefSeq" id="WP_182302588.1">
    <property type="nucleotide sequence ID" value="NZ_CP041969.1"/>
</dbReference>
<proteinExistence type="predicted"/>
<gene>
    <name evidence="2" type="ORF">FPL14_08505</name>
</gene>
<evidence type="ECO:0000313" key="3">
    <source>
        <dbReference type="Proteomes" id="UP000515679"/>
    </source>
</evidence>
<keyword evidence="3" id="KW-1185">Reference proteome</keyword>
<feature type="chain" id="PRO_5028992358" evidence="1">
    <location>
        <begin position="24"/>
        <end position="323"/>
    </location>
</feature>